<evidence type="ECO:0000256" key="2">
    <source>
        <dbReference type="ARBA" id="ARBA00022723"/>
    </source>
</evidence>
<dbReference type="InterPro" id="IPR006574">
    <property type="entry name" value="PRY"/>
</dbReference>
<proteinExistence type="predicted"/>
<dbReference type="InterPro" id="IPR043136">
    <property type="entry name" value="B30.2/SPRY_sf"/>
</dbReference>
<keyword evidence="7" id="KW-0175">Coiled coil</keyword>
<dbReference type="PROSITE" id="PS50188">
    <property type="entry name" value="B302_SPRY"/>
    <property type="match status" value="1"/>
</dbReference>
<dbReference type="GO" id="GO:0005737">
    <property type="term" value="C:cytoplasm"/>
    <property type="evidence" value="ECO:0007669"/>
    <property type="project" value="UniProtKB-ARBA"/>
</dbReference>
<keyword evidence="5" id="KW-0391">Immunity</keyword>
<dbReference type="SMART" id="SM00589">
    <property type="entry name" value="PRY"/>
    <property type="match status" value="1"/>
</dbReference>
<evidence type="ECO:0000256" key="1">
    <source>
        <dbReference type="ARBA" id="ARBA00022588"/>
    </source>
</evidence>
<dbReference type="Pfam" id="PF00622">
    <property type="entry name" value="SPRY"/>
    <property type="match status" value="1"/>
</dbReference>
<dbReference type="AlphaFoldDB" id="A0A8C4TIQ9"/>
<reference evidence="10" key="3">
    <citation type="submission" date="2025-09" db="UniProtKB">
        <authorList>
            <consortium name="Ensembl"/>
        </authorList>
    </citation>
    <scope>IDENTIFICATION</scope>
</reference>
<reference evidence="10" key="2">
    <citation type="submission" date="2025-08" db="UniProtKB">
        <authorList>
            <consortium name="Ensembl"/>
        </authorList>
    </citation>
    <scope>IDENTIFICATION</scope>
</reference>
<dbReference type="InterPro" id="IPR001841">
    <property type="entry name" value="Znf_RING"/>
</dbReference>
<evidence type="ECO:0000259" key="8">
    <source>
        <dbReference type="PROSITE" id="PS50089"/>
    </source>
</evidence>
<dbReference type="Pfam" id="PF13765">
    <property type="entry name" value="PRY"/>
    <property type="match status" value="1"/>
</dbReference>
<evidence type="ECO:0000313" key="11">
    <source>
        <dbReference type="Proteomes" id="UP000694620"/>
    </source>
</evidence>
<dbReference type="InterPro" id="IPR003877">
    <property type="entry name" value="SPRY_dom"/>
</dbReference>
<reference evidence="10" key="1">
    <citation type="submission" date="2021-06" db="EMBL/GenBank/DDBJ databases">
        <authorList>
            <consortium name="Wellcome Sanger Institute Data Sharing"/>
        </authorList>
    </citation>
    <scope>NUCLEOTIDE SEQUENCE [LARGE SCALE GENOMIC DNA]</scope>
</reference>
<dbReference type="SUPFAM" id="SSF57850">
    <property type="entry name" value="RING/U-box"/>
    <property type="match status" value="1"/>
</dbReference>
<dbReference type="SMART" id="SM00449">
    <property type="entry name" value="SPRY"/>
    <property type="match status" value="1"/>
</dbReference>
<dbReference type="PANTHER" id="PTHR25465">
    <property type="entry name" value="B-BOX DOMAIN CONTAINING"/>
    <property type="match status" value="1"/>
</dbReference>
<keyword evidence="4" id="KW-0862">Zinc</keyword>
<dbReference type="InterPro" id="IPR013083">
    <property type="entry name" value="Znf_RING/FYVE/PHD"/>
</dbReference>
<dbReference type="SMART" id="SM00184">
    <property type="entry name" value="RING"/>
    <property type="match status" value="1"/>
</dbReference>
<dbReference type="PROSITE" id="PS50089">
    <property type="entry name" value="ZF_RING_2"/>
    <property type="match status" value="1"/>
</dbReference>
<evidence type="ECO:0000313" key="10">
    <source>
        <dbReference type="Ensembl" id="ENSECRP00000033028.1"/>
    </source>
</evidence>
<dbReference type="Pfam" id="PF15227">
    <property type="entry name" value="zf-C3HC4_4"/>
    <property type="match status" value="1"/>
</dbReference>
<organism evidence="10 11">
    <name type="scientific">Erpetoichthys calabaricus</name>
    <name type="common">Rope fish</name>
    <name type="synonym">Calamoichthys calabaricus</name>
    <dbReference type="NCBI Taxonomy" id="27687"/>
    <lineage>
        <taxon>Eukaryota</taxon>
        <taxon>Metazoa</taxon>
        <taxon>Chordata</taxon>
        <taxon>Craniata</taxon>
        <taxon>Vertebrata</taxon>
        <taxon>Euteleostomi</taxon>
        <taxon>Actinopterygii</taxon>
        <taxon>Polypteriformes</taxon>
        <taxon>Polypteridae</taxon>
        <taxon>Erpetoichthys</taxon>
    </lineage>
</organism>
<feature type="domain" description="B30.2/SPRY" evidence="9">
    <location>
        <begin position="224"/>
        <end position="405"/>
    </location>
</feature>
<dbReference type="Proteomes" id="UP000694620">
    <property type="component" value="Chromosome 12"/>
</dbReference>
<dbReference type="GO" id="GO:0008270">
    <property type="term" value="F:zinc ion binding"/>
    <property type="evidence" value="ECO:0007669"/>
    <property type="project" value="UniProtKB-KW"/>
</dbReference>
<sequence length="414" mass="47136">MTSTANPSSLTDHSSCPLCLGVLKELITMSCGHVFHMVCVKEYLDKLDKEEAFNCPQCRQMCNVSAESNRNAMLKDIIEKLKDMEVDVTLSSSHARPDDVPCDMCTGRKLGAVKTCLTCMASYCETHLRPHRDSEALRRHKMEELIRKHKEKLCTKVLQIFCKTEHNSEETVTAAMERAERQVKNRIQQKEKKLEEENQTLEKIEVSVVSRSGGTKHYITSQMTAEYSTHFLFASLLYSDSFPLTLDPNTANRWLQLSEGNKMVTFEKTVTGYPDHPDRFDKSFQVLGKEGLSESCFYWEVEWTGDRVEIGVCLLGFSDKSWCLSCSCSSFSVWHNNKKTYIFAPFSRRIGVFLDCPAGSLSFYSVSDTTTLMYRFNASFTEPLYPGFWVSPNSSVTICPLPHQSQLMVDYPES</sequence>
<dbReference type="GeneTree" id="ENSGT01150000286950"/>
<evidence type="ECO:0000256" key="6">
    <source>
        <dbReference type="PROSITE-ProRule" id="PRU00175"/>
    </source>
</evidence>
<name>A0A8C4TIQ9_ERPCA</name>
<keyword evidence="1" id="KW-0399">Innate immunity</keyword>
<evidence type="ECO:0000256" key="3">
    <source>
        <dbReference type="ARBA" id="ARBA00022771"/>
    </source>
</evidence>
<dbReference type="InterPro" id="IPR051051">
    <property type="entry name" value="E3_ubiq-ligase_TRIM/RNF"/>
</dbReference>
<dbReference type="Ensembl" id="ENSECRT00000033752.1">
    <property type="protein sequence ID" value="ENSECRP00000033028.1"/>
    <property type="gene ID" value="ENSECRG00000022336.1"/>
</dbReference>
<accession>A0A8C4TIQ9</accession>
<keyword evidence="11" id="KW-1185">Reference proteome</keyword>
<dbReference type="InterPro" id="IPR003879">
    <property type="entry name" value="Butyrophylin_SPRY"/>
</dbReference>
<evidence type="ECO:0000259" key="9">
    <source>
        <dbReference type="PROSITE" id="PS50188"/>
    </source>
</evidence>
<dbReference type="Gene3D" id="2.60.120.920">
    <property type="match status" value="1"/>
</dbReference>
<evidence type="ECO:0000256" key="4">
    <source>
        <dbReference type="ARBA" id="ARBA00022833"/>
    </source>
</evidence>
<feature type="coiled-coil region" evidence="7">
    <location>
        <begin position="173"/>
        <end position="207"/>
    </location>
</feature>
<keyword evidence="2" id="KW-0479">Metal-binding</keyword>
<protein>
    <submittedName>
        <fullName evidence="10">Uncharacterized protein</fullName>
    </submittedName>
</protein>
<feature type="domain" description="RING-type" evidence="8">
    <location>
        <begin position="16"/>
        <end position="59"/>
    </location>
</feature>
<dbReference type="PRINTS" id="PR01407">
    <property type="entry name" value="BUTYPHLNCDUF"/>
</dbReference>
<dbReference type="InterPro" id="IPR013320">
    <property type="entry name" value="ConA-like_dom_sf"/>
</dbReference>
<dbReference type="PANTHER" id="PTHR25465:SF14">
    <property type="entry name" value="E3 UBIQUITIN-PROTEIN LIGASE TRIM65"/>
    <property type="match status" value="1"/>
</dbReference>
<dbReference type="InterPro" id="IPR001870">
    <property type="entry name" value="B30.2/SPRY"/>
</dbReference>
<dbReference type="SUPFAM" id="SSF49899">
    <property type="entry name" value="Concanavalin A-like lectins/glucanases"/>
    <property type="match status" value="1"/>
</dbReference>
<keyword evidence="3 6" id="KW-0863">Zinc-finger</keyword>
<dbReference type="Gene3D" id="3.30.40.10">
    <property type="entry name" value="Zinc/RING finger domain, C3HC4 (zinc finger)"/>
    <property type="match status" value="1"/>
</dbReference>
<dbReference type="GO" id="GO:0045087">
    <property type="term" value="P:innate immune response"/>
    <property type="evidence" value="ECO:0007669"/>
    <property type="project" value="UniProtKB-KW"/>
</dbReference>
<evidence type="ECO:0000256" key="7">
    <source>
        <dbReference type="SAM" id="Coils"/>
    </source>
</evidence>
<evidence type="ECO:0000256" key="5">
    <source>
        <dbReference type="ARBA" id="ARBA00022859"/>
    </source>
</evidence>
<dbReference type="Gene3D" id="4.10.830.40">
    <property type="match status" value="1"/>
</dbReference>